<sequence>MKPKPTTSVASTNPTGSGWRATIDAISSRNMGTTTMPLLTPEEACAELGIGEDTLRAMRKAGEIPYINVGQGKKRETPRYELDDLNAWKAKRKKVVKCPSLEGPTPRMASTPTTSNYRVVDFQARRAARQSEKRNK</sequence>
<dbReference type="Pfam" id="PF12728">
    <property type="entry name" value="HTH_17"/>
    <property type="match status" value="1"/>
</dbReference>
<name>A0ABM9DR01_9HYPH</name>
<keyword evidence="3" id="KW-1185">Reference proteome</keyword>
<protein>
    <recommendedName>
        <fullName evidence="1">Helix-turn-helix domain-containing protein</fullName>
    </recommendedName>
</protein>
<dbReference type="EMBL" id="CAKXZS010000014">
    <property type="protein sequence ID" value="CAH2399092.1"/>
    <property type="molecule type" value="Genomic_DNA"/>
</dbReference>
<evidence type="ECO:0000313" key="3">
    <source>
        <dbReference type="Proteomes" id="UP001152604"/>
    </source>
</evidence>
<evidence type="ECO:0000259" key="1">
    <source>
        <dbReference type="Pfam" id="PF12728"/>
    </source>
</evidence>
<proteinExistence type="predicted"/>
<accession>A0ABM9DR01</accession>
<gene>
    <name evidence="2" type="ORF">MES4922_210081</name>
</gene>
<dbReference type="Proteomes" id="UP001152604">
    <property type="component" value="Unassembled WGS sequence"/>
</dbReference>
<dbReference type="InterPro" id="IPR041657">
    <property type="entry name" value="HTH_17"/>
</dbReference>
<evidence type="ECO:0000313" key="2">
    <source>
        <dbReference type="EMBL" id="CAH2399092.1"/>
    </source>
</evidence>
<feature type="domain" description="Helix-turn-helix" evidence="1">
    <location>
        <begin position="38"/>
        <end position="92"/>
    </location>
</feature>
<organism evidence="2 3">
    <name type="scientific">Mesorhizobium ventifaucium</name>
    <dbReference type="NCBI Taxonomy" id="666020"/>
    <lineage>
        <taxon>Bacteria</taxon>
        <taxon>Pseudomonadati</taxon>
        <taxon>Pseudomonadota</taxon>
        <taxon>Alphaproteobacteria</taxon>
        <taxon>Hyphomicrobiales</taxon>
        <taxon>Phyllobacteriaceae</taxon>
        <taxon>Mesorhizobium</taxon>
    </lineage>
</organism>
<comment type="caution">
    <text evidence="2">The sequence shown here is derived from an EMBL/GenBank/DDBJ whole genome shotgun (WGS) entry which is preliminary data.</text>
</comment>
<reference evidence="2" key="1">
    <citation type="submission" date="2022-03" db="EMBL/GenBank/DDBJ databases">
        <authorList>
            <person name="Brunel B."/>
        </authorList>
    </citation>
    <scope>NUCLEOTIDE SEQUENCE</scope>
    <source>
        <strain evidence="2">STM4922sample</strain>
    </source>
</reference>
<dbReference type="InterPro" id="IPR009061">
    <property type="entry name" value="DNA-bd_dom_put_sf"/>
</dbReference>
<dbReference type="SUPFAM" id="SSF46955">
    <property type="entry name" value="Putative DNA-binding domain"/>
    <property type="match status" value="1"/>
</dbReference>
<dbReference type="NCBIfam" id="TIGR01764">
    <property type="entry name" value="excise"/>
    <property type="match status" value="1"/>
</dbReference>
<dbReference type="InterPro" id="IPR010093">
    <property type="entry name" value="SinI_DNA-bd"/>
</dbReference>